<evidence type="ECO:0000313" key="1">
    <source>
        <dbReference type="EMBL" id="GGD62583.1"/>
    </source>
</evidence>
<reference evidence="1" key="2">
    <citation type="submission" date="2020-09" db="EMBL/GenBank/DDBJ databases">
        <authorList>
            <person name="Sun Q."/>
            <person name="Zhou Y."/>
        </authorList>
    </citation>
    <scope>NUCLEOTIDE SEQUENCE</scope>
    <source>
        <strain evidence="1">CGMCC 1.15958</strain>
    </source>
</reference>
<proteinExistence type="predicted"/>
<sequence length="220" mass="24908">MACSQPEYQIEPISKEITIPKNTVTVPKDIIIVPKKDTIVVKKDTVVVKKDTVKTVAVQDSVKKKTIGDEIFEFYAITSPDISISLPSHSIVMIPVTNVGKDIGVANSFCEYWLYTKDGKLVCYCKNTVSGLHPVYGNSFNTNNHLPQFTKKISYGEYRLVYKNISKDPVRQDLVFGTIISENKDQINVKVDSGETREFWIKIYPSESSFKMNNNNKEKL</sequence>
<dbReference type="Proteomes" id="UP000609064">
    <property type="component" value="Unassembled WGS sequence"/>
</dbReference>
<gene>
    <name evidence="1" type="ORF">GCM10011514_28370</name>
</gene>
<dbReference type="EMBL" id="BMKK01000005">
    <property type="protein sequence ID" value="GGD62583.1"/>
    <property type="molecule type" value="Genomic_DNA"/>
</dbReference>
<organism evidence="1 2">
    <name type="scientific">Emticicia aquatilis</name>
    <dbReference type="NCBI Taxonomy" id="1537369"/>
    <lineage>
        <taxon>Bacteria</taxon>
        <taxon>Pseudomonadati</taxon>
        <taxon>Bacteroidota</taxon>
        <taxon>Cytophagia</taxon>
        <taxon>Cytophagales</taxon>
        <taxon>Leadbetterellaceae</taxon>
        <taxon>Emticicia</taxon>
    </lineage>
</organism>
<accession>A0A916YVD0</accession>
<reference evidence="1" key="1">
    <citation type="journal article" date="2014" name="Int. J. Syst. Evol. Microbiol.">
        <title>Complete genome sequence of Corynebacterium casei LMG S-19264T (=DSM 44701T), isolated from a smear-ripened cheese.</title>
        <authorList>
            <consortium name="US DOE Joint Genome Institute (JGI-PGF)"/>
            <person name="Walter F."/>
            <person name="Albersmeier A."/>
            <person name="Kalinowski J."/>
            <person name="Ruckert C."/>
        </authorList>
    </citation>
    <scope>NUCLEOTIDE SEQUENCE</scope>
    <source>
        <strain evidence="1">CGMCC 1.15958</strain>
    </source>
</reference>
<name>A0A916YVD0_9BACT</name>
<comment type="caution">
    <text evidence="1">The sequence shown here is derived from an EMBL/GenBank/DDBJ whole genome shotgun (WGS) entry which is preliminary data.</text>
</comment>
<evidence type="ECO:0000313" key="2">
    <source>
        <dbReference type="Proteomes" id="UP000609064"/>
    </source>
</evidence>
<keyword evidence="2" id="KW-1185">Reference proteome</keyword>
<dbReference type="AlphaFoldDB" id="A0A916YVD0"/>
<protein>
    <submittedName>
        <fullName evidence="1">Uncharacterized protein</fullName>
    </submittedName>
</protein>